<dbReference type="GO" id="GO:0043565">
    <property type="term" value="F:sequence-specific DNA binding"/>
    <property type="evidence" value="ECO:0007669"/>
    <property type="project" value="InterPro"/>
</dbReference>
<keyword evidence="6 15" id="KW-0547">Nucleotide-binding</keyword>
<dbReference type="InterPro" id="IPR025943">
    <property type="entry name" value="Sigma_54_int_dom_ATP-bd_2"/>
</dbReference>
<evidence type="ECO:0000259" key="18">
    <source>
        <dbReference type="PROSITE" id="PS50110"/>
    </source>
</evidence>
<reference evidence="19 20" key="1">
    <citation type="submission" date="2020-08" db="EMBL/GenBank/DDBJ databases">
        <title>Genomic Encyclopedia of Type Strains, Phase IV (KMG-IV): sequencing the most valuable type-strain genomes for metagenomic binning, comparative biology and taxonomic classification.</title>
        <authorList>
            <person name="Goeker M."/>
        </authorList>
    </citation>
    <scope>NUCLEOTIDE SEQUENCE [LARGE SCALE GENOMIC DNA]</scope>
    <source>
        <strain evidence="19 20">DSM 29781</strain>
    </source>
</reference>
<comment type="subcellular location">
    <subcellularLocation>
        <location evidence="1 15">Cytoplasm</location>
    </subcellularLocation>
</comment>
<keyword evidence="9 15" id="KW-0805">Transcription regulation</keyword>
<dbReference type="Gene3D" id="3.40.50.2300">
    <property type="match status" value="1"/>
</dbReference>
<evidence type="ECO:0000256" key="16">
    <source>
        <dbReference type="SAM" id="MobiDB-lite"/>
    </source>
</evidence>
<evidence type="ECO:0000256" key="6">
    <source>
        <dbReference type="ARBA" id="ARBA00022741"/>
    </source>
</evidence>
<dbReference type="InterPro" id="IPR025944">
    <property type="entry name" value="Sigma_54_int_dom_CS"/>
</dbReference>
<dbReference type="FunFam" id="3.40.50.300:FF:000006">
    <property type="entry name" value="DNA-binding transcriptional regulator NtrC"/>
    <property type="match status" value="1"/>
</dbReference>
<dbReference type="SMART" id="SM00382">
    <property type="entry name" value="AAA"/>
    <property type="match status" value="1"/>
</dbReference>
<dbReference type="PRINTS" id="PR01590">
    <property type="entry name" value="HTHFIS"/>
</dbReference>
<keyword evidence="7 15" id="KW-0067">ATP-binding</keyword>
<evidence type="ECO:0000259" key="17">
    <source>
        <dbReference type="PROSITE" id="PS50045"/>
    </source>
</evidence>
<dbReference type="InterPro" id="IPR001789">
    <property type="entry name" value="Sig_transdc_resp-reg_receiver"/>
</dbReference>
<dbReference type="SUPFAM" id="SSF46689">
    <property type="entry name" value="Homeodomain-like"/>
    <property type="match status" value="1"/>
</dbReference>
<dbReference type="SUPFAM" id="SSF52540">
    <property type="entry name" value="P-loop containing nucleoside triphosphate hydrolases"/>
    <property type="match status" value="1"/>
</dbReference>
<dbReference type="CDD" id="cd00009">
    <property type="entry name" value="AAA"/>
    <property type="match status" value="1"/>
</dbReference>
<dbReference type="EMBL" id="JACHGB010000001">
    <property type="protein sequence ID" value="MBB5270096.1"/>
    <property type="molecule type" value="Genomic_DNA"/>
</dbReference>
<evidence type="ECO:0000256" key="4">
    <source>
        <dbReference type="ARBA" id="ARBA00022491"/>
    </source>
</evidence>
<dbReference type="GO" id="GO:0006808">
    <property type="term" value="P:regulation of nitrogen utilization"/>
    <property type="evidence" value="ECO:0007669"/>
    <property type="project" value="UniProtKB-UniRule"/>
</dbReference>
<keyword evidence="5 14" id="KW-0597">Phosphoprotein</keyword>
<evidence type="ECO:0000256" key="1">
    <source>
        <dbReference type="ARBA" id="ARBA00004496"/>
    </source>
</evidence>
<dbReference type="InterPro" id="IPR010114">
    <property type="entry name" value="Transcript_reg_NtrC"/>
</dbReference>
<evidence type="ECO:0000256" key="5">
    <source>
        <dbReference type="ARBA" id="ARBA00022553"/>
    </source>
</evidence>
<dbReference type="InterPro" id="IPR002078">
    <property type="entry name" value="Sigma_54_int"/>
</dbReference>
<dbReference type="Gene3D" id="1.10.8.60">
    <property type="match status" value="1"/>
</dbReference>
<dbReference type="GO" id="GO:0000156">
    <property type="term" value="F:phosphorelay response regulator activity"/>
    <property type="evidence" value="ECO:0007669"/>
    <property type="project" value="UniProtKB-UniRule"/>
</dbReference>
<evidence type="ECO:0000256" key="10">
    <source>
        <dbReference type="ARBA" id="ARBA00023125"/>
    </source>
</evidence>
<dbReference type="GO" id="GO:0006355">
    <property type="term" value="P:regulation of DNA-templated transcription"/>
    <property type="evidence" value="ECO:0007669"/>
    <property type="project" value="InterPro"/>
</dbReference>
<dbReference type="AlphaFoldDB" id="A0A7W8HEL1"/>
<dbReference type="Pfam" id="PF02954">
    <property type="entry name" value="HTH_8"/>
    <property type="match status" value="1"/>
</dbReference>
<evidence type="ECO:0000256" key="15">
    <source>
        <dbReference type="RuleBase" id="RU365013"/>
    </source>
</evidence>
<dbReference type="GO" id="GO:0005737">
    <property type="term" value="C:cytoplasm"/>
    <property type="evidence" value="ECO:0007669"/>
    <property type="project" value="UniProtKB-SubCell"/>
</dbReference>
<feature type="compositionally biased region" description="Low complexity" evidence="16">
    <location>
        <begin position="399"/>
        <end position="412"/>
    </location>
</feature>
<dbReference type="Pfam" id="PF00072">
    <property type="entry name" value="Response_reg"/>
    <property type="match status" value="1"/>
</dbReference>
<dbReference type="PROSITE" id="PS50110">
    <property type="entry name" value="RESPONSE_REGULATORY"/>
    <property type="match status" value="1"/>
</dbReference>
<dbReference type="CDD" id="cd19919">
    <property type="entry name" value="REC_NtrC"/>
    <property type="match status" value="1"/>
</dbReference>
<evidence type="ECO:0000256" key="8">
    <source>
        <dbReference type="ARBA" id="ARBA00023012"/>
    </source>
</evidence>
<dbReference type="NCBIfam" id="TIGR01818">
    <property type="entry name" value="ntrC"/>
    <property type="match status" value="1"/>
</dbReference>
<dbReference type="PANTHER" id="PTHR32071">
    <property type="entry name" value="TRANSCRIPTIONAL REGULATORY PROTEIN"/>
    <property type="match status" value="1"/>
</dbReference>
<keyword evidence="8 15" id="KW-0902">Two-component regulatory system</keyword>
<feature type="domain" description="Sigma-54 factor interaction" evidence="17">
    <location>
        <begin position="137"/>
        <end position="366"/>
    </location>
</feature>
<evidence type="ECO:0000256" key="2">
    <source>
        <dbReference type="ARBA" id="ARBA00019059"/>
    </source>
</evidence>
<dbReference type="InterPro" id="IPR025662">
    <property type="entry name" value="Sigma_54_int_dom_ATP-bd_1"/>
</dbReference>
<feature type="region of interest" description="Disordered" evidence="16">
    <location>
        <begin position="399"/>
        <end position="433"/>
    </location>
</feature>
<keyword evidence="20" id="KW-1185">Reference proteome</keyword>
<gene>
    <name evidence="15" type="primary">ntrC</name>
    <name evidence="19" type="ORF">HNQ70_000080</name>
</gene>
<evidence type="ECO:0000256" key="11">
    <source>
        <dbReference type="ARBA" id="ARBA00023159"/>
    </source>
</evidence>
<dbReference type="PROSITE" id="PS50045">
    <property type="entry name" value="SIGMA54_INTERACT_4"/>
    <property type="match status" value="1"/>
</dbReference>
<dbReference type="SMART" id="SM00448">
    <property type="entry name" value="REC"/>
    <property type="match status" value="1"/>
</dbReference>
<keyword evidence="11 15" id="KW-0010">Activator</keyword>
<feature type="modified residue" description="4-aspartylphosphate" evidence="14">
    <location>
        <position position="53"/>
    </location>
</feature>
<keyword evidence="13 15" id="KW-0535">Nitrogen fixation</keyword>
<dbReference type="SUPFAM" id="SSF52172">
    <property type="entry name" value="CheY-like"/>
    <property type="match status" value="1"/>
</dbReference>
<dbReference type="Pfam" id="PF25601">
    <property type="entry name" value="AAA_lid_14"/>
    <property type="match status" value="1"/>
</dbReference>
<name>A0A7W8HEL1_9BURK</name>
<dbReference type="RefSeq" id="WP_183963217.1">
    <property type="nucleotide sequence ID" value="NZ_BAABEW010000003.1"/>
</dbReference>
<dbReference type="FunFam" id="3.40.50.2300:FF:000018">
    <property type="entry name" value="DNA-binding transcriptional regulator NtrC"/>
    <property type="match status" value="1"/>
</dbReference>
<protein>
    <recommendedName>
        <fullName evidence="2 15">DNA-binding transcriptional regulator NtrC</fullName>
    </recommendedName>
    <alternativeName>
        <fullName evidence="15">Nitrogen regulation protein NR(I)</fullName>
    </alternativeName>
</protein>
<dbReference type="InterPro" id="IPR011006">
    <property type="entry name" value="CheY-like_superfamily"/>
</dbReference>
<dbReference type="GO" id="GO:0005524">
    <property type="term" value="F:ATP binding"/>
    <property type="evidence" value="ECO:0007669"/>
    <property type="project" value="UniProtKB-KW"/>
</dbReference>
<evidence type="ECO:0000256" key="7">
    <source>
        <dbReference type="ARBA" id="ARBA00022840"/>
    </source>
</evidence>
<dbReference type="FunFam" id="1.10.8.60:FF:000014">
    <property type="entry name" value="DNA-binding transcriptional regulator NtrC"/>
    <property type="match status" value="1"/>
</dbReference>
<evidence type="ECO:0000256" key="14">
    <source>
        <dbReference type="PROSITE-ProRule" id="PRU00169"/>
    </source>
</evidence>
<sequence length="574" mass="61487">MNSVWIVDDDQSIRWVLERALTREGFDVRAFGDAQECLRALEQGDAPRVLVSDIRMPGGSGIELLQKVHERRPKLPVIIMTAYSDLESAVSAFQGGAFDYLPKPFDLVKAVELIRRAMQESGPEAAAEEEADASLEILGKAPAMQEVFRAIGRLSHSSVTVLITGESGTGKELVARALHDHSPRAAQAFVALNTAAIPRDLLESELFGHERGSFTGAQQLRRGRFEQAEGGTLFLDEIGDMPPDLQTRLLRVLADGQFYRVGGHQPLKANVRVIAATHQDLEERVRKGLFREDLFHRLNVIRLRLPPLRERTEDIGLLARHFLQRSARELGVEPKRLTEGALTGMAGFPWPGNVRQLENVCHWLTVMAPAQAVGFKDLPPEIRDAAPYAGLHVAAPAAEPSPGGAVAGAAGARPDEGGAGASRAEAAGAPAGGQAGTAAGYAAGFAAGSLAGAQTVFAAGPDVGAFSPNGGELAAAEALPPAAWSRLLEREVAARLAAQPRNVRPGGDGENGGMVADDDEEGLMDALVREFESVVIRAALRHTRGRRIDAAVRLGIGRNTITRKIQELRLEEDE</sequence>
<organism evidence="19 20">
    <name type="scientific">Quisquiliibacterium transsilvanicum</name>
    <dbReference type="NCBI Taxonomy" id="1549638"/>
    <lineage>
        <taxon>Bacteria</taxon>
        <taxon>Pseudomonadati</taxon>
        <taxon>Pseudomonadota</taxon>
        <taxon>Betaproteobacteria</taxon>
        <taxon>Burkholderiales</taxon>
        <taxon>Burkholderiaceae</taxon>
        <taxon>Quisquiliibacterium</taxon>
    </lineage>
</organism>
<feature type="domain" description="Response regulatory" evidence="18">
    <location>
        <begin position="3"/>
        <end position="118"/>
    </location>
</feature>
<comment type="caution">
    <text evidence="19">The sequence shown here is derived from an EMBL/GenBank/DDBJ whole genome shotgun (WGS) entry which is preliminary data.</text>
</comment>
<dbReference type="InterPro" id="IPR058031">
    <property type="entry name" value="AAA_lid_NorR"/>
</dbReference>
<accession>A0A7W8HEL1</accession>
<dbReference type="Proteomes" id="UP000532440">
    <property type="component" value="Unassembled WGS sequence"/>
</dbReference>
<dbReference type="PROSITE" id="PS00676">
    <property type="entry name" value="SIGMA54_INTERACT_2"/>
    <property type="match status" value="1"/>
</dbReference>
<dbReference type="InterPro" id="IPR003593">
    <property type="entry name" value="AAA+_ATPase"/>
</dbReference>
<keyword evidence="4 15" id="KW-0678">Repressor</keyword>
<keyword evidence="10 15" id="KW-0238">DNA-binding</keyword>
<dbReference type="InterPro" id="IPR009057">
    <property type="entry name" value="Homeodomain-like_sf"/>
</dbReference>
<dbReference type="PANTHER" id="PTHR32071:SF95">
    <property type="entry name" value="DNA-BINDING TRANSCRIPTIONAL REGULATOR NTRC"/>
    <property type="match status" value="1"/>
</dbReference>
<evidence type="ECO:0000256" key="12">
    <source>
        <dbReference type="ARBA" id="ARBA00023163"/>
    </source>
</evidence>
<evidence type="ECO:0000256" key="13">
    <source>
        <dbReference type="ARBA" id="ARBA00023231"/>
    </source>
</evidence>
<keyword evidence="12 15" id="KW-0804">Transcription</keyword>
<evidence type="ECO:0000313" key="20">
    <source>
        <dbReference type="Proteomes" id="UP000532440"/>
    </source>
</evidence>
<evidence type="ECO:0000313" key="19">
    <source>
        <dbReference type="EMBL" id="MBB5270096.1"/>
    </source>
</evidence>
<keyword evidence="3 15" id="KW-0963">Cytoplasm</keyword>
<proteinExistence type="predicted"/>
<evidence type="ECO:0000256" key="9">
    <source>
        <dbReference type="ARBA" id="ARBA00023015"/>
    </source>
</evidence>
<dbReference type="InterPro" id="IPR002197">
    <property type="entry name" value="HTH_Fis"/>
</dbReference>
<dbReference type="PROSITE" id="PS00688">
    <property type="entry name" value="SIGMA54_INTERACT_3"/>
    <property type="match status" value="1"/>
</dbReference>
<evidence type="ECO:0000256" key="3">
    <source>
        <dbReference type="ARBA" id="ARBA00022490"/>
    </source>
</evidence>
<dbReference type="PROSITE" id="PS00675">
    <property type="entry name" value="SIGMA54_INTERACT_1"/>
    <property type="match status" value="1"/>
</dbReference>
<dbReference type="Gene3D" id="3.40.50.300">
    <property type="entry name" value="P-loop containing nucleotide triphosphate hydrolases"/>
    <property type="match status" value="1"/>
</dbReference>
<dbReference type="Gene3D" id="1.10.10.60">
    <property type="entry name" value="Homeodomain-like"/>
    <property type="match status" value="1"/>
</dbReference>
<comment type="function">
    <text evidence="15">Member of the two-component regulatory system NtrB/NtrC, which controls expression of the nitrogen-regulated (ntr) genes in response to nitrogen limitation. Phosphorylated NtrC binds directly to DNA and stimulates the formation of open promoter-sigma54-RNA polymerase complexes.</text>
</comment>
<dbReference type="InterPro" id="IPR027417">
    <property type="entry name" value="P-loop_NTPase"/>
</dbReference>
<dbReference type="Pfam" id="PF00158">
    <property type="entry name" value="Sigma54_activat"/>
    <property type="match status" value="1"/>
</dbReference>